<reference evidence="1" key="1">
    <citation type="submission" date="2020-07" db="EMBL/GenBank/DDBJ databases">
        <title>Multicomponent nature underlies the extraordinary mechanical properties of spider dragline silk.</title>
        <authorList>
            <person name="Kono N."/>
            <person name="Nakamura H."/>
            <person name="Mori M."/>
            <person name="Yoshida Y."/>
            <person name="Ohtoshi R."/>
            <person name="Malay A.D."/>
            <person name="Moran D.A.P."/>
            <person name="Tomita M."/>
            <person name="Numata K."/>
            <person name="Arakawa K."/>
        </authorList>
    </citation>
    <scope>NUCLEOTIDE SEQUENCE</scope>
</reference>
<evidence type="ECO:0000313" key="1">
    <source>
        <dbReference type="EMBL" id="GFR30379.1"/>
    </source>
</evidence>
<organism evidence="1 2">
    <name type="scientific">Trichonephila clavata</name>
    <name type="common">Joro spider</name>
    <name type="synonym">Nephila clavata</name>
    <dbReference type="NCBI Taxonomy" id="2740835"/>
    <lineage>
        <taxon>Eukaryota</taxon>
        <taxon>Metazoa</taxon>
        <taxon>Ecdysozoa</taxon>
        <taxon>Arthropoda</taxon>
        <taxon>Chelicerata</taxon>
        <taxon>Arachnida</taxon>
        <taxon>Araneae</taxon>
        <taxon>Araneomorphae</taxon>
        <taxon>Entelegynae</taxon>
        <taxon>Araneoidea</taxon>
        <taxon>Nephilidae</taxon>
        <taxon>Trichonephila</taxon>
    </lineage>
</organism>
<name>A0A8X6IXP4_TRICU</name>
<dbReference type="Proteomes" id="UP000887116">
    <property type="component" value="Unassembled WGS sequence"/>
</dbReference>
<dbReference type="EMBL" id="BMAO01019410">
    <property type="protein sequence ID" value="GFR30379.1"/>
    <property type="molecule type" value="Genomic_DNA"/>
</dbReference>
<comment type="caution">
    <text evidence="1">The sequence shown here is derived from an EMBL/GenBank/DDBJ whole genome shotgun (WGS) entry which is preliminary data.</text>
</comment>
<accession>A0A8X6IXP4</accession>
<gene>
    <name evidence="1" type="ORF">TNCT_161031</name>
</gene>
<evidence type="ECO:0000313" key="2">
    <source>
        <dbReference type="Proteomes" id="UP000887116"/>
    </source>
</evidence>
<proteinExistence type="predicted"/>
<dbReference type="OrthoDB" id="10458456at2759"/>
<dbReference type="AlphaFoldDB" id="A0A8X6IXP4"/>
<protein>
    <submittedName>
        <fullName evidence="1">Uncharacterized protein</fullName>
    </submittedName>
</protein>
<keyword evidence="2" id="KW-1185">Reference proteome</keyword>
<sequence length="69" mass="7899">MAYLGKGRRKDLFVLATELNLKFDKSMTIATLKDLITGSEGYDEELTKNLHTTIVEDLKSNEEKLHIEE</sequence>